<sequence length="322" mass="37356">MDMTIANRIQASNQTREQRDKTMESDKTKTEYRTHTLAYAEFPQSEEDRERDYDPDTHTWQLGPVSTMPRSVRDYAEARGKKMPEGLYLFFGNSARYHVEQEMEYLYAKPEPATGYDLRFNITLPRKGLQRTSARSLIWKSPDDINAMYLGVGRTSKSTNDLLRMYTGDRYCIDRLKVEPWRINEYTQILEMQYGPLKAVVFDAMTATGNSVPLMRVFNPSIIESMGPLGVYSSLHDPNPPKLALPSRDWKGWAPTAKIKSEDRDLVRQFIALPEKDHEPRHDMLKARTKQMVQEGRIKPNPEMDDVVEDRLKSERHLTTEA</sequence>
<dbReference type="EMBL" id="QPIJ01000001">
    <property type="protein sequence ID" value="RCV93831.1"/>
    <property type="molecule type" value="Genomic_DNA"/>
</dbReference>
<gene>
    <name evidence="2" type="ORF">DU506_01350</name>
</gene>
<organism evidence="2 3">
    <name type="scientific">Vreelandella rituensis</name>
    <dbReference type="NCBI Taxonomy" id="2282306"/>
    <lineage>
        <taxon>Bacteria</taxon>
        <taxon>Pseudomonadati</taxon>
        <taxon>Pseudomonadota</taxon>
        <taxon>Gammaproteobacteria</taxon>
        <taxon>Oceanospirillales</taxon>
        <taxon>Halomonadaceae</taxon>
        <taxon>Vreelandella</taxon>
    </lineage>
</organism>
<dbReference type="AlphaFoldDB" id="A0A368UA37"/>
<proteinExistence type="predicted"/>
<dbReference type="Proteomes" id="UP000253204">
    <property type="component" value="Unassembled WGS sequence"/>
</dbReference>
<feature type="compositionally biased region" description="Basic and acidic residues" evidence="1">
    <location>
        <begin position="309"/>
        <end position="322"/>
    </location>
</feature>
<reference evidence="2 3" key="1">
    <citation type="submission" date="2018-07" db="EMBL/GenBank/DDBJ databases">
        <title>Halomonas rutogse sp. nov., isolated from Lake TangqianCo on Tibetan Plateau.</title>
        <authorList>
            <person name="Lu H."/>
            <person name="Xing P."/>
            <person name="Wu Q."/>
        </authorList>
    </citation>
    <scope>NUCLEOTIDE SEQUENCE [LARGE SCALE GENOMIC DNA]</scope>
    <source>
        <strain evidence="2 3">TQ8S</strain>
    </source>
</reference>
<feature type="region of interest" description="Disordered" evidence="1">
    <location>
        <begin position="44"/>
        <end position="65"/>
    </location>
</feature>
<evidence type="ECO:0000313" key="3">
    <source>
        <dbReference type="Proteomes" id="UP000253204"/>
    </source>
</evidence>
<name>A0A368UA37_9GAMM</name>
<feature type="compositionally biased region" description="Basic and acidic residues" evidence="1">
    <location>
        <begin position="16"/>
        <end position="30"/>
    </location>
</feature>
<evidence type="ECO:0000256" key="1">
    <source>
        <dbReference type="SAM" id="MobiDB-lite"/>
    </source>
</evidence>
<evidence type="ECO:0000313" key="2">
    <source>
        <dbReference type="EMBL" id="RCV93831.1"/>
    </source>
</evidence>
<accession>A0A368UA37</accession>
<feature type="compositionally biased region" description="Basic and acidic residues" evidence="1">
    <location>
        <begin position="46"/>
        <end position="57"/>
    </location>
</feature>
<feature type="region of interest" description="Disordered" evidence="1">
    <location>
        <begin position="1"/>
        <end position="30"/>
    </location>
</feature>
<keyword evidence="3" id="KW-1185">Reference proteome</keyword>
<feature type="region of interest" description="Disordered" evidence="1">
    <location>
        <begin position="291"/>
        <end position="322"/>
    </location>
</feature>
<protein>
    <submittedName>
        <fullName evidence="2">Uncharacterized protein</fullName>
    </submittedName>
</protein>
<comment type="caution">
    <text evidence="2">The sequence shown here is derived from an EMBL/GenBank/DDBJ whole genome shotgun (WGS) entry which is preliminary data.</text>
</comment>